<name>A0A251UWR1_HELAN</name>
<evidence type="ECO:0000256" key="1">
    <source>
        <dbReference type="ARBA" id="ARBA00022670"/>
    </source>
</evidence>
<keyword evidence="3 6" id="KW-0378">Hydrolase</keyword>
<dbReference type="GO" id="GO:0006508">
    <property type="term" value="P:proteolysis"/>
    <property type="evidence" value="ECO:0007669"/>
    <property type="project" value="UniProtKB-KW"/>
</dbReference>
<dbReference type="InParanoid" id="A0A251UWR1"/>
<evidence type="ECO:0000256" key="4">
    <source>
        <dbReference type="ARBA" id="ARBA00022833"/>
    </source>
</evidence>
<dbReference type="AlphaFoldDB" id="A0A251UWR1"/>
<gene>
    <name evidence="8" type="ORF">HannXRQ_Chr04g0097131</name>
</gene>
<evidence type="ECO:0000256" key="3">
    <source>
        <dbReference type="ARBA" id="ARBA00022801"/>
    </source>
</evidence>
<reference evidence="9" key="1">
    <citation type="journal article" date="2017" name="Nature">
        <title>The sunflower genome provides insights into oil metabolism, flowering and Asterid evolution.</title>
        <authorList>
            <person name="Badouin H."/>
            <person name="Gouzy J."/>
            <person name="Grassa C.J."/>
            <person name="Murat F."/>
            <person name="Staton S.E."/>
            <person name="Cottret L."/>
            <person name="Lelandais-Briere C."/>
            <person name="Owens G.L."/>
            <person name="Carrere S."/>
            <person name="Mayjonade B."/>
            <person name="Legrand L."/>
            <person name="Gill N."/>
            <person name="Kane N.C."/>
            <person name="Bowers J.E."/>
            <person name="Hubner S."/>
            <person name="Bellec A."/>
            <person name="Berard A."/>
            <person name="Berges H."/>
            <person name="Blanchet N."/>
            <person name="Boniface M.C."/>
            <person name="Brunel D."/>
            <person name="Catrice O."/>
            <person name="Chaidir N."/>
            <person name="Claudel C."/>
            <person name="Donnadieu C."/>
            <person name="Faraut T."/>
            <person name="Fievet G."/>
            <person name="Helmstetter N."/>
            <person name="King M."/>
            <person name="Knapp S.J."/>
            <person name="Lai Z."/>
            <person name="Le Paslier M.C."/>
            <person name="Lippi Y."/>
            <person name="Lorenzon L."/>
            <person name="Mandel J.R."/>
            <person name="Marage G."/>
            <person name="Marchand G."/>
            <person name="Marquand E."/>
            <person name="Bret-Mestries E."/>
            <person name="Morien E."/>
            <person name="Nambeesan S."/>
            <person name="Nguyen T."/>
            <person name="Pegot-Espagnet P."/>
            <person name="Pouilly N."/>
            <person name="Raftis F."/>
            <person name="Sallet E."/>
            <person name="Schiex T."/>
            <person name="Thomas J."/>
            <person name="Vandecasteele C."/>
            <person name="Vares D."/>
            <person name="Vear F."/>
            <person name="Vautrin S."/>
            <person name="Crespi M."/>
            <person name="Mangin B."/>
            <person name="Burke J.M."/>
            <person name="Salse J."/>
            <person name="Munos S."/>
            <person name="Vincourt P."/>
            <person name="Rieseberg L.H."/>
            <person name="Langlade N.B."/>
        </authorList>
    </citation>
    <scope>NUCLEOTIDE SEQUENCE [LARGE SCALE GENOMIC DNA]</scope>
    <source>
        <strain evidence="9">cv. SF193</strain>
    </source>
</reference>
<evidence type="ECO:0000256" key="2">
    <source>
        <dbReference type="ARBA" id="ARBA00022723"/>
    </source>
</evidence>
<accession>A0A251UWR1</accession>
<feature type="domain" description="Peptidase M48" evidence="7">
    <location>
        <begin position="14"/>
        <end position="57"/>
    </location>
</feature>
<evidence type="ECO:0000313" key="8">
    <source>
        <dbReference type="EMBL" id="OTG27172.1"/>
    </source>
</evidence>
<evidence type="ECO:0000256" key="5">
    <source>
        <dbReference type="ARBA" id="ARBA00023049"/>
    </source>
</evidence>
<protein>
    <submittedName>
        <fullName evidence="8">Putative peptidase M48</fullName>
    </submittedName>
</protein>
<dbReference type="Gene3D" id="3.30.2010.10">
    <property type="entry name" value="Metalloproteases ('zincins'), catalytic domain"/>
    <property type="match status" value="1"/>
</dbReference>
<dbReference type="Proteomes" id="UP000215914">
    <property type="component" value="Chromosome 4"/>
</dbReference>
<organism evidence="8 9">
    <name type="scientific">Helianthus annuus</name>
    <name type="common">Common sunflower</name>
    <dbReference type="NCBI Taxonomy" id="4232"/>
    <lineage>
        <taxon>Eukaryota</taxon>
        <taxon>Viridiplantae</taxon>
        <taxon>Streptophyta</taxon>
        <taxon>Embryophyta</taxon>
        <taxon>Tracheophyta</taxon>
        <taxon>Spermatophyta</taxon>
        <taxon>Magnoliopsida</taxon>
        <taxon>eudicotyledons</taxon>
        <taxon>Gunneridae</taxon>
        <taxon>Pentapetalae</taxon>
        <taxon>asterids</taxon>
        <taxon>campanulids</taxon>
        <taxon>Asterales</taxon>
        <taxon>Asteraceae</taxon>
        <taxon>Asteroideae</taxon>
        <taxon>Heliantheae alliance</taxon>
        <taxon>Heliantheae</taxon>
        <taxon>Helianthus</taxon>
    </lineage>
</organism>
<comment type="similarity">
    <text evidence="6">Belongs to the peptidase M48 family.</text>
</comment>
<dbReference type="GO" id="GO:0046872">
    <property type="term" value="F:metal ion binding"/>
    <property type="evidence" value="ECO:0007669"/>
    <property type="project" value="UniProtKB-KW"/>
</dbReference>
<dbReference type="InterPro" id="IPR001915">
    <property type="entry name" value="Peptidase_M48"/>
</dbReference>
<proteinExistence type="inferred from homology"/>
<keyword evidence="9" id="KW-1185">Reference proteome</keyword>
<keyword evidence="4 6" id="KW-0862">Zinc</keyword>
<dbReference type="GO" id="GO:0004222">
    <property type="term" value="F:metalloendopeptidase activity"/>
    <property type="evidence" value="ECO:0007669"/>
    <property type="project" value="InterPro"/>
</dbReference>
<dbReference type="STRING" id="4232.A0A251UWR1"/>
<keyword evidence="1 6" id="KW-0645">Protease</keyword>
<evidence type="ECO:0000256" key="6">
    <source>
        <dbReference type="RuleBase" id="RU003983"/>
    </source>
</evidence>
<keyword evidence="2" id="KW-0479">Metal-binding</keyword>
<evidence type="ECO:0000259" key="7">
    <source>
        <dbReference type="Pfam" id="PF01435"/>
    </source>
</evidence>
<dbReference type="EMBL" id="CM007893">
    <property type="protein sequence ID" value="OTG27172.1"/>
    <property type="molecule type" value="Genomic_DNA"/>
</dbReference>
<sequence>MDSAALLFGVLPRLWKCTNEEEIVAVIAHEPGHWKLNHTIYSSCKQQNGGWECGYMVLQHMFINLLHPLHDFVNLYQSQFSDEMWHDTRETTDNEIMFC</sequence>
<keyword evidence="5 6" id="KW-0482">Metalloprotease</keyword>
<evidence type="ECO:0000313" key="9">
    <source>
        <dbReference type="Proteomes" id="UP000215914"/>
    </source>
</evidence>
<dbReference type="Pfam" id="PF01435">
    <property type="entry name" value="Peptidase_M48"/>
    <property type="match status" value="1"/>
</dbReference>
<comment type="cofactor">
    <cofactor evidence="6">
        <name>Zn(2+)</name>
        <dbReference type="ChEBI" id="CHEBI:29105"/>
    </cofactor>
    <text evidence="6">Binds 1 zinc ion per subunit.</text>
</comment>